<keyword evidence="6" id="KW-1185">Reference proteome</keyword>
<dbReference type="EMBL" id="JBHLWO010000002">
    <property type="protein sequence ID" value="MFC0319800.1"/>
    <property type="molecule type" value="Genomic_DNA"/>
</dbReference>
<dbReference type="Pfam" id="PF08014">
    <property type="entry name" value="MATCAP"/>
    <property type="match status" value="1"/>
</dbReference>
<gene>
    <name evidence="5" type="ORF">ACFFI0_15870</name>
</gene>
<keyword evidence="3" id="KW-0378">Hydrolase</keyword>
<name>A0ABV6HLS1_9SPHI</name>
<dbReference type="InterPro" id="IPR012548">
    <property type="entry name" value="MATCAP"/>
</dbReference>
<sequence length="614" mass="70085">MEKKQEKVLNQIQDKLKKGEPIRLSLPDKGILKIDKPVPFLLVYRVPKKGKDNFAYNLAKTESSYLITSDYEGSGLTELLKLISAYLADQFGGFMLVEIWHQAKLDDKAFTIKVNQKGTLSMATKLTEELNALRIGNQKITASLNKQKTAVAPPGRSPLIDKNVAKQSEIVLVGVEIAPVYNDVKTGKPYPLFMRELRAAFGKSLRKSLFEFVRTNTSYNATHFEMLGTTVLDDKVWEIDNELAEYSNLFDFLLLVTPINTMDAWKNFAENKYLKAPVFHYRPMPIEPELIKRKIYNLPIEDISDPTIAFLFRDKRKEIDRMLNMMLEREKPDFMHSSLQIFGNIDEHLLDVARAILVAAEPNYEQENQDLLNAWEFAQMAENELIWLKKQDASILTAVRVRDDVDGVMVSRGILNINKSYQISKQRAFALIQHEIGTHVVTYYNGKAQPLKLFYIGVPGYEQLQEGLAVFSEYLCGGLTNQRMRILAARVVAVNSMITGNSFVDTFFLLTDKYLFTPEAAFHITMRVYRGGGLTKDAVYLKGLLNLIEYIKQGNDIAPLLIGKIRQDYIPVINELTFRGLLSKIPIKPRYLSRPYLKHIETIKKGGNIFTMLN</sequence>
<evidence type="ECO:0000256" key="4">
    <source>
        <dbReference type="ARBA" id="ARBA00023049"/>
    </source>
</evidence>
<reference evidence="5 6" key="1">
    <citation type="submission" date="2024-09" db="EMBL/GenBank/DDBJ databases">
        <authorList>
            <person name="Sun Q."/>
            <person name="Mori K."/>
        </authorList>
    </citation>
    <scope>NUCLEOTIDE SEQUENCE [LARGE SCALE GENOMIC DNA]</scope>
    <source>
        <strain evidence="5 6">CCM 7765</strain>
    </source>
</reference>
<protein>
    <submittedName>
        <fullName evidence="5">Flavohemoglobin expression-modulating QEGLA motif protein</fullName>
    </submittedName>
</protein>
<dbReference type="PANTHER" id="PTHR31817">
    <property type="match status" value="1"/>
</dbReference>
<proteinExistence type="predicted"/>
<evidence type="ECO:0000256" key="2">
    <source>
        <dbReference type="ARBA" id="ARBA00022670"/>
    </source>
</evidence>
<keyword evidence="4" id="KW-0482">Metalloprotease</keyword>
<comment type="cofactor">
    <cofactor evidence="1">
        <name>Zn(2+)</name>
        <dbReference type="ChEBI" id="CHEBI:29105"/>
    </cofactor>
</comment>
<evidence type="ECO:0000313" key="5">
    <source>
        <dbReference type="EMBL" id="MFC0319800.1"/>
    </source>
</evidence>
<keyword evidence="2" id="KW-0645">Protease</keyword>
<dbReference type="SMART" id="SM01154">
    <property type="entry name" value="DUF1704"/>
    <property type="match status" value="1"/>
</dbReference>
<evidence type="ECO:0000256" key="1">
    <source>
        <dbReference type="ARBA" id="ARBA00001947"/>
    </source>
</evidence>
<accession>A0ABV6HLS1</accession>
<evidence type="ECO:0000256" key="3">
    <source>
        <dbReference type="ARBA" id="ARBA00022801"/>
    </source>
</evidence>
<comment type="caution">
    <text evidence="5">The sequence shown here is derived from an EMBL/GenBank/DDBJ whole genome shotgun (WGS) entry which is preliminary data.</text>
</comment>
<dbReference type="Proteomes" id="UP001589774">
    <property type="component" value="Unassembled WGS sequence"/>
</dbReference>
<organism evidence="5 6">
    <name type="scientific">Olivibacter oleidegradans</name>
    <dbReference type="NCBI Taxonomy" id="760123"/>
    <lineage>
        <taxon>Bacteria</taxon>
        <taxon>Pseudomonadati</taxon>
        <taxon>Bacteroidota</taxon>
        <taxon>Sphingobacteriia</taxon>
        <taxon>Sphingobacteriales</taxon>
        <taxon>Sphingobacteriaceae</taxon>
        <taxon>Olivibacter</taxon>
    </lineage>
</organism>
<dbReference type="RefSeq" id="WP_130855701.1">
    <property type="nucleotide sequence ID" value="NZ_JBHLWO010000002.1"/>
</dbReference>
<evidence type="ECO:0000313" key="6">
    <source>
        <dbReference type="Proteomes" id="UP001589774"/>
    </source>
</evidence>
<dbReference type="PANTHER" id="PTHR31817:SF0">
    <property type="entry name" value="CHROMOSOME UNDETERMINED SCAFFOLD_67, WHOLE GENOME SHOTGUN SEQUENCE"/>
    <property type="match status" value="1"/>
</dbReference>